<sequence>MRLLRFGGISLGIALASALASLSCSSSSDGSSGSSGTRAAKVDAQTLFGPNVTNVDIEVDYAAGAAPYVGTGGQYKDVWNLFRTNTNALFDGKKDISFPNTLEGMEKLDDVTAGEFTKSDVLAIAKTHRQGASTAATASFYVVFLDGKFKDDAGTVLPDVTSTAIADKGVIAIFKPAITANPNSAIAPLVEQSALLHQIGHVVGFVNNGVPLNSEHHDAANGAHCTNKACIMNVAFEGAEATVNFVAKSFTAPDPVIFGQECLSDARILENKLLPE</sequence>
<keyword evidence="2" id="KW-0482">Metalloprotease</keyword>
<dbReference type="EMBL" id="CP012333">
    <property type="protein sequence ID" value="AKV03501.1"/>
    <property type="molecule type" value="Genomic_DNA"/>
</dbReference>
<evidence type="ECO:0000313" key="2">
    <source>
        <dbReference type="EMBL" id="AKV03501.1"/>
    </source>
</evidence>
<dbReference type="AlphaFoldDB" id="A0A0K1QCJ3"/>
<feature type="signal peptide" evidence="1">
    <location>
        <begin position="1"/>
        <end position="26"/>
    </location>
</feature>
<protein>
    <submittedName>
        <fullName evidence="2">Membrane metalloprotease</fullName>
    </submittedName>
</protein>
<dbReference type="OrthoDB" id="1121673at2"/>
<keyword evidence="1" id="KW-0732">Signal</keyword>
<reference evidence="2 3" key="1">
    <citation type="submission" date="2015-08" db="EMBL/GenBank/DDBJ databases">
        <authorList>
            <person name="Babu N.S."/>
            <person name="Beckwith C.J."/>
            <person name="Beseler K.G."/>
            <person name="Brison A."/>
            <person name="Carone J.V."/>
            <person name="Caskin T.P."/>
            <person name="Diamond M."/>
            <person name="Durham M.E."/>
            <person name="Foxe J.M."/>
            <person name="Go M."/>
            <person name="Henderson B.A."/>
            <person name="Jones I.B."/>
            <person name="McGettigan J.A."/>
            <person name="Micheletti S.J."/>
            <person name="Nasrallah M.E."/>
            <person name="Ortiz D."/>
            <person name="Piller C.R."/>
            <person name="Privatt S.R."/>
            <person name="Schneider S.L."/>
            <person name="Sharp S."/>
            <person name="Smith T.C."/>
            <person name="Stanton J.D."/>
            <person name="Ullery H.E."/>
            <person name="Wilson R.J."/>
            <person name="Serrano M.G."/>
            <person name="Buck G."/>
            <person name="Lee V."/>
            <person name="Wang Y."/>
            <person name="Carvalho R."/>
            <person name="Voegtly L."/>
            <person name="Shi R."/>
            <person name="Duckworth R."/>
            <person name="Johnson A."/>
            <person name="Loviza R."/>
            <person name="Walstead R."/>
            <person name="Shah Z."/>
            <person name="Kiflezghi M."/>
            <person name="Wade K."/>
            <person name="Ball S.L."/>
            <person name="Bradley K.W."/>
            <person name="Asai D.J."/>
            <person name="Bowman C.A."/>
            <person name="Russell D.A."/>
            <person name="Pope W.H."/>
            <person name="Jacobs-Sera D."/>
            <person name="Hendrix R.W."/>
            <person name="Hatfull G.F."/>
        </authorList>
    </citation>
    <scope>NUCLEOTIDE SEQUENCE [LARGE SCALE GENOMIC DNA]</scope>
    <source>
        <strain evidence="2 3">DSM 27648</strain>
    </source>
</reference>
<feature type="chain" id="PRO_5005466968" evidence="1">
    <location>
        <begin position="27"/>
        <end position="276"/>
    </location>
</feature>
<accession>A0A0K1QCJ3</accession>
<dbReference type="STRING" id="1391654.AKJ09_10164"/>
<gene>
    <name evidence="2" type="ORF">AKJ09_10164</name>
</gene>
<organism evidence="2 3">
    <name type="scientific">Labilithrix luteola</name>
    <dbReference type="NCBI Taxonomy" id="1391654"/>
    <lineage>
        <taxon>Bacteria</taxon>
        <taxon>Pseudomonadati</taxon>
        <taxon>Myxococcota</taxon>
        <taxon>Polyangia</taxon>
        <taxon>Polyangiales</taxon>
        <taxon>Labilitrichaceae</taxon>
        <taxon>Labilithrix</taxon>
    </lineage>
</organism>
<dbReference type="GO" id="GO:0008237">
    <property type="term" value="F:metallopeptidase activity"/>
    <property type="evidence" value="ECO:0007669"/>
    <property type="project" value="UniProtKB-KW"/>
</dbReference>
<dbReference type="GO" id="GO:0006508">
    <property type="term" value="P:proteolysis"/>
    <property type="evidence" value="ECO:0007669"/>
    <property type="project" value="UniProtKB-KW"/>
</dbReference>
<keyword evidence="2" id="KW-0645">Protease</keyword>
<dbReference type="PROSITE" id="PS51257">
    <property type="entry name" value="PROKAR_LIPOPROTEIN"/>
    <property type="match status" value="1"/>
</dbReference>
<dbReference type="RefSeq" id="WP_146654264.1">
    <property type="nucleotide sequence ID" value="NZ_CP012333.1"/>
</dbReference>
<evidence type="ECO:0000313" key="3">
    <source>
        <dbReference type="Proteomes" id="UP000064967"/>
    </source>
</evidence>
<proteinExistence type="predicted"/>
<name>A0A0K1QCJ3_9BACT</name>
<dbReference type="KEGG" id="llu:AKJ09_10164"/>
<dbReference type="Proteomes" id="UP000064967">
    <property type="component" value="Chromosome"/>
</dbReference>
<keyword evidence="3" id="KW-1185">Reference proteome</keyword>
<keyword evidence="2" id="KW-0378">Hydrolase</keyword>
<evidence type="ECO:0000256" key="1">
    <source>
        <dbReference type="SAM" id="SignalP"/>
    </source>
</evidence>